<name>A0AA35WVE4_GEOBA</name>
<evidence type="ECO:0000313" key="5">
    <source>
        <dbReference type="Proteomes" id="UP001174909"/>
    </source>
</evidence>
<evidence type="ECO:0000313" key="4">
    <source>
        <dbReference type="EMBL" id="CAI8027987.1"/>
    </source>
</evidence>
<dbReference type="InterPro" id="IPR003293">
    <property type="entry name" value="Nudix_hydrolase6-like"/>
</dbReference>
<sequence length="264" mass="29296">MSMLEGSPNQFGGFVVNPGALPEDAGRFRRRLADAMDDWADVGYKVAWLEVPLASAGLVPAAAEAGFRYHHADEDYVMMTLQIEEGAYIPPHATHYIGAGGVVISEDRQLLVVSERHQIRPRSGPSYKLPGGALTQGEHLADGVVREVLEETGVRTRFEAVVCLRHWHGYRYGKSDIYFVCRLSPLSREITMQEEELEAALWMPVDEYLGADTVHNFNKTIVSAALNSEGVKPGFIEGYGDRHQFEFFLPTGLAPQGVEYEETP</sequence>
<evidence type="ECO:0000256" key="1">
    <source>
        <dbReference type="ARBA" id="ARBA00005582"/>
    </source>
</evidence>
<dbReference type="PANTHER" id="PTHR13994">
    <property type="entry name" value="NUDIX HYDROLASE RELATED"/>
    <property type="match status" value="1"/>
</dbReference>
<dbReference type="Pfam" id="PF00293">
    <property type="entry name" value="NUDIX"/>
    <property type="match status" value="1"/>
</dbReference>
<proteinExistence type="inferred from homology"/>
<evidence type="ECO:0000259" key="3">
    <source>
        <dbReference type="PROSITE" id="PS51462"/>
    </source>
</evidence>
<dbReference type="InterPro" id="IPR020084">
    <property type="entry name" value="NUDIX_hydrolase_CS"/>
</dbReference>
<comment type="similarity">
    <text evidence="1">Belongs to the Nudix hydrolase family.</text>
</comment>
<dbReference type="PANTHER" id="PTHR13994:SF13">
    <property type="entry name" value="FI03680P"/>
    <property type="match status" value="1"/>
</dbReference>
<dbReference type="PROSITE" id="PS51462">
    <property type="entry name" value="NUDIX"/>
    <property type="match status" value="1"/>
</dbReference>
<organism evidence="4 5">
    <name type="scientific">Geodia barretti</name>
    <name type="common">Barrett's horny sponge</name>
    <dbReference type="NCBI Taxonomy" id="519541"/>
    <lineage>
        <taxon>Eukaryota</taxon>
        <taxon>Metazoa</taxon>
        <taxon>Porifera</taxon>
        <taxon>Demospongiae</taxon>
        <taxon>Heteroscleromorpha</taxon>
        <taxon>Tetractinellida</taxon>
        <taxon>Astrophorina</taxon>
        <taxon>Geodiidae</taxon>
        <taxon>Geodia</taxon>
    </lineage>
</organism>
<gene>
    <name evidence="4" type="ORF">GBAR_LOCUS15954</name>
</gene>
<dbReference type="CDD" id="cd04670">
    <property type="entry name" value="NUDIX_ASFGF2_Nudt6"/>
    <property type="match status" value="1"/>
</dbReference>
<dbReference type="InterPro" id="IPR040618">
    <property type="entry name" value="Pre-Nudix"/>
</dbReference>
<keyword evidence="5" id="KW-1185">Reference proteome</keyword>
<dbReference type="GO" id="GO:0051287">
    <property type="term" value="F:NAD binding"/>
    <property type="evidence" value="ECO:0007669"/>
    <property type="project" value="TreeGrafter"/>
</dbReference>
<accession>A0AA35WVE4</accession>
<dbReference type="PROSITE" id="PS00893">
    <property type="entry name" value="NUDIX_BOX"/>
    <property type="match status" value="1"/>
</dbReference>
<dbReference type="EMBL" id="CASHTH010002311">
    <property type="protein sequence ID" value="CAI8027987.1"/>
    <property type="molecule type" value="Genomic_DNA"/>
</dbReference>
<comment type="caution">
    <text evidence="4">The sequence shown here is derived from an EMBL/GenBank/DDBJ whole genome shotgun (WGS) entry which is preliminary data.</text>
</comment>
<dbReference type="GO" id="GO:0035529">
    <property type="term" value="F:NADH pyrophosphatase activity"/>
    <property type="evidence" value="ECO:0007669"/>
    <property type="project" value="TreeGrafter"/>
</dbReference>
<dbReference type="Pfam" id="PF18290">
    <property type="entry name" value="Nudix_hydro"/>
    <property type="match status" value="1"/>
</dbReference>
<dbReference type="AlphaFoldDB" id="A0AA35WVE4"/>
<dbReference type="Proteomes" id="UP001174909">
    <property type="component" value="Unassembled WGS sequence"/>
</dbReference>
<dbReference type="Gene3D" id="3.40.630.30">
    <property type="match status" value="1"/>
</dbReference>
<dbReference type="Gene3D" id="3.90.79.10">
    <property type="entry name" value="Nucleoside Triphosphate Pyrophosphohydrolase"/>
    <property type="match status" value="1"/>
</dbReference>
<protein>
    <submittedName>
        <fullName evidence="4">Nudix hydrolase 8</fullName>
    </submittedName>
</protein>
<evidence type="ECO:0000256" key="2">
    <source>
        <dbReference type="ARBA" id="ARBA00022801"/>
    </source>
</evidence>
<dbReference type="PRINTS" id="PR01356">
    <property type="entry name" value="GFGPROTEIN"/>
</dbReference>
<feature type="domain" description="Nudix hydrolase" evidence="3">
    <location>
        <begin position="94"/>
        <end position="227"/>
    </location>
</feature>
<dbReference type="InterPro" id="IPR000086">
    <property type="entry name" value="NUDIX_hydrolase_dom"/>
</dbReference>
<keyword evidence="2 4" id="KW-0378">Hydrolase</keyword>
<reference evidence="4" key="1">
    <citation type="submission" date="2023-03" db="EMBL/GenBank/DDBJ databases">
        <authorList>
            <person name="Steffen K."/>
            <person name="Cardenas P."/>
        </authorList>
    </citation>
    <scope>NUCLEOTIDE SEQUENCE</scope>
</reference>
<dbReference type="SUPFAM" id="SSF55811">
    <property type="entry name" value="Nudix"/>
    <property type="match status" value="1"/>
</dbReference>
<dbReference type="GO" id="GO:0047631">
    <property type="term" value="F:ADP-ribose diphosphatase activity"/>
    <property type="evidence" value="ECO:0007669"/>
    <property type="project" value="TreeGrafter"/>
</dbReference>
<dbReference type="InterPro" id="IPR015797">
    <property type="entry name" value="NUDIX_hydrolase-like_dom_sf"/>
</dbReference>